<keyword evidence="2" id="KW-1185">Reference proteome</keyword>
<dbReference type="Proteomes" id="UP001153737">
    <property type="component" value="Chromosome 3"/>
</dbReference>
<accession>A0A9N9SIU3</accession>
<name>A0A9N9SIU3_PHACE</name>
<dbReference type="Pfam" id="PF00653">
    <property type="entry name" value="BIR"/>
    <property type="match status" value="1"/>
</dbReference>
<dbReference type="GO" id="GO:0005524">
    <property type="term" value="F:ATP binding"/>
    <property type="evidence" value="ECO:0007669"/>
    <property type="project" value="TreeGrafter"/>
</dbReference>
<dbReference type="GO" id="GO:0042742">
    <property type="term" value="P:defense response to bacterium"/>
    <property type="evidence" value="ECO:0007669"/>
    <property type="project" value="TreeGrafter"/>
</dbReference>
<dbReference type="InterPro" id="IPR028789">
    <property type="entry name" value="Naip"/>
</dbReference>
<dbReference type="SUPFAM" id="SSF57924">
    <property type="entry name" value="Inhibitor of apoptosis (IAP) repeat"/>
    <property type="match status" value="1"/>
</dbReference>
<dbReference type="GO" id="GO:0072557">
    <property type="term" value="C:IPAF inflammasome complex"/>
    <property type="evidence" value="ECO:0007669"/>
    <property type="project" value="TreeGrafter"/>
</dbReference>
<evidence type="ECO:0000313" key="1">
    <source>
        <dbReference type="EMBL" id="CAG9819993.1"/>
    </source>
</evidence>
<dbReference type="PANTHER" id="PTHR46914">
    <property type="entry name" value="BACULOVIRAL IAP REPEAT-CONTAINING PROTEIN 1"/>
    <property type="match status" value="1"/>
</dbReference>
<dbReference type="GO" id="GO:0043066">
    <property type="term" value="P:negative regulation of apoptotic process"/>
    <property type="evidence" value="ECO:0007669"/>
    <property type="project" value="InterPro"/>
</dbReference>
<reference evidence="1" key="1">
    <citation type="submission" date="2022-01" db="EMBL/GenBank/DDBJ databases">
        <authorList>
            <person name="King R."/>
        </authorList>
    </citation>
    <scope>NUCLEOTIDE SEQUENCE</scope>
</reference>
<proteinExistence type="predicted"/>
<dbReference type="InterPro" id="IPR001370">
    <property type="entry name" value="BIR_rpt"/>
</dbReference>
<gene>
    <name evidence="1" type="ORF">PHAECO_LOCUS6995</name>
</gene>
<dbReference type="Gene3D" id="1.10.1170.10">
    <property type="entry name" value="Inhibitor Of Apoptosis Protein (2mihbC-IAP-1), Chain A"/>
    <property type="match status" value="1"/>
</dbReference>
<dbReference type="EMBL" id="OU896709">
    <property type="protein sequence ID" value="CAG9819993.1"/>
    <property type="molecule type" value="Genomic_DNA"/>
</dbReference>
<organism evidence="1 2">
    <name type="scientific">Phaedon cochleariae</name>
    <name type="common">Mustard beetle</name>
    <dbReference type="NCBI Taxonomy" id="80249"/>
    <lineage>
        <taxon>Eukaryota</taxon>
        <taxon>Metazoa</taxon>
        <taxon>Ecdysozoa</taxon>
        <taxon>Arthropoda</taxon>
        <taxon>Hexapoda</taxon>
        <taxon>Insecta</taxon>
        <taxon>Pterygota</taxon>
        <taxon>Neoptera</taxon>
        <taxon>Endopterygota</taxon>
        <taxon>Coleoptera</taxon>
        <taxon>Polyphaga</taxon>
        <taxon>Cucujiformia</taxon>
        <taxon>Chrysomeloidea</taxon>
        <taxon>Chrysomelidae</taxon>
        <taxon>Chrysomelinae</taxon>
        <taxon>Chrysomelini</taxon>
        <taxon>Phaedon</taxon>
    </lineage>
</organism>
<dbReference type="PROSITE" id="PS50143">
    <property type="entry name" value="BIR_REPEAT_2"/>
    <property type="match status" value="1"/>
</dbReference>
<dbReference type="OrthoDB" id="5855668at2759"/>
<dbReference type="SMART" id="SM00238">
    <property type="entry name" value="BIR"/>
    <property type="match status" value="1"/>
</dbReference>
<dbReference type="PANTHER" id="PTHR46914:SF1">
    <property type="entry name" value="BACULOVIRAL IAP REPEAT-CONTAINING PROTEIN 1"/>
    <property type="match status" value="1"/>
</dbReference>
<protein>
    <submittedName>
        <fullName evidence="1">Uncharacterized protein</fullName>
    </submittedName>
</protein>
<dbReference type="GO" id="GO:0043027">
    <property type="term" value="F:cysteine-type endopeptidase inhibitor activity involved in apoptotic process"/>
    <property type="evidence" value="ECO:0007669"/>
    <property type="project" value="InterPro"/>
</dbReference>
<reference evidence="1" key="2">
    <citation type="submission" date="2022-10" db="EMBL/GenBank/DDBJ databases">
        <authorList>
            <consortium name="ENA_rothamsted_submissions"/>
            <consortium name="culmorum"/>
            <person name="King R."/>
        </authorList>
    </citation>
    <scope>NUCLEOTIDE SEQUENCE</scope>
</reference>
<dbReference type="AlphaFoldDB" id="A0A9N9SIU3"/>
<dbReference type="GO" id="GO:0016045">
    <property type="term" value="P:detection of bacterium"/>
    <property type="evidence" value="ECO:0007669"/>
    <property type="project" value="TreeGrafter"/>
</dbReference>
<evidence type="ECO:0000313" key="2">
    <source>
        <dbReference type="Proteomes" id="UP001153737"/>
    </source>
</evidence>
<sequence>MCIEDFSCMKDLSIPRSWYNSFDKRLLSYRNWTGNQKPIELANAGFYFKGKDDIVECFQCGIEIHMWNHEDIPIEDHLKYSKICPYANLIKDILYKPQEGTKNEEPKDCCVRSVNFKVDLLHVLCSLLSMSILLDIFNKIY</sequence>
<dbReference type="CDD" id="cd00022">
    <property type="entry name" value="BIR"/>
    <property type="match status" value="1"/>
</dbReference>